<accession>A0A0V1G5G4</accession>
<evidence type="ECO:0000313" key="2">
    <source>
        <dbReference type="Proteomes" id="UP000054995"/>
    </source>
</evidence>
<name>A0A0V1G5G4_TRIPS</name>
<dbReference type="AlphaFoldDB" id="A0A0V1G5G4"/>
<organism evidence="1 2">
    <name type="scientific">Trichinella pseudospiralis</name>
    <name type="common">Parasitic roundworm</name>
    <dbReference type="NCBI Taxonomy" id="6337"/>
    <lineage>
        <taxon>Eukaryota</taxon>
        <taxon>Metazoa</taxon>
        <taxon>Ecdysozoa</taxon>
        <taxon>Nematoda</taxon>
        <taxon>Enoplea</taxon>
        <taxon>Dorylaimia</taxon>
        <taxon>Trichinellida</taxon>
        <taxon>Trichinellidae</taxon>
        <taxon>Trichinella</taxon>
    </lineage>
</organism>
<keyword evidence="2" id="KW-1185">Reference proteome</keyword>
<evidence type="ECO:0000313" key="1">
    <source>
        <dbReference type="EMBL" id="KRY93471.1"/>
    </source>
</evidence>
<dbReference type="Proteomes" id="UP000054995">
    <property type="component" value="Unassembled WGS sequence"/>
</dbReference>
<proteinExistence type="predicted"/>
<protein>
    <submittedName>
        <fullName evidence="1">Uncharacterized protein</fullName>
    </submittedName>
</protein>
<dbReference type="EMBL" id="JYDT01000002">
    <property type="protein sequence ID" value="KRY93471.1"/>
    <property type="molecule type" value="Genomic_DNA"/>
</dbReference>
<gene>
    <name evidence="1" type="ORF">T4D_16787</name>
</gene>
<reference evidence="1 2" key="1">
    <citation type="submission" date="2015-01" db="EMBL/GenBank/DDBJ databases">
        <title>Evolution of Trichinella species and genotypes.</title>
        <authorList>
            <person name="Korhonen P.K."/>
            <person name="Edoardo P."/>
            <person name="Giuseppe L.R."/>
            <person name="Gasser R.B."/>
        </authorList>
    </citation>
    <scope>NUCLEOTIDE SEQUENCE [LARGE SCALE GENOMIC DNA]</scope>
    <source>
        <strain evidence="1">ISS470</strain>
    </source>
</reference>
<comment type="caution">
    <text evidence="1">The sequence shown here is derived from an EMBL/GenBank/DDBJ whole genome shotgun (WGS) entry which is preliminary data.</text>
</comment>
<sequence>MLTVYMSGAKNHFRRCHEVLSHVSKIYYCDGDWEIVPANQGCYHWRPESQLTTQHGRRLSVVSLCPCWFIYMSLS</sequence>